<proteinExistence type="inferred from homology"/>
<dbReference type="SUPFAM" id="SSF51735">
    <property type="entry name" value="NAD(P)-binding Rossmann-fold domains"/>
    <property type="match status" value="1"/>
</dbReference>
<dbReference type="InterPro" id="IPR002347">
    <property type="entry name" value="SDR_fam"/>
</dbReference>
<dbReference type="GO" id="GO:0016616">
    <property type="term" value="F:oxidoreductase activity, acting on the CH-OH group of donors, NAD or NADP as acceptor"/>
    <property type="evidence" value="ECO:0007669"/>
    <property type="project" value="TreeGrafter"/>
</dbReference>
<dbReference type="Proteomes" id="UP000184245">
    <property type="component" value="Unassembled WGS sequence"/>
</dbReference>
<dbReference type="RefSeq" id="WP_072853416.1">
    <property type="nucleotide sequence ID" value="NZ_FQVI01000019.1"/>
</dbReference>
<evidence type="ECO:0000256" key="2">
    <source>
        <dbReference type="ARBA" id="ARBA00023002"/>
    </source>
</evidence>
<evidence type="ECO:0000313" key="4">
    <source>
        <dbReference type="Proteomes" id="UP000184245"/>
    </source>
</evidence>
<dbReference type="Gene3D" id="3.40.50.720">
    <property type="entry name" value="NAD(P)-binding Rossmann-like Domain"/>
    <property type="match status" value="1"/>
</dbReference>
<gene>
    <name evidence="3" type="ORF">SAMN02745158_03134</name>
</gene>
<evidence type="ECO:0000313" key="3">
    <source>
        <dbReference type="EMBL" id="SHF27833.1"/>
    </source>
</evidence>
<dbReference type="STRING" id="1122155.SAMN02745158_03134"/>
<comment type="similarity">
    <text evidence="1">Belongs to the short-chain dehydrogenases/reductases (SDR) family.</text>
</comment>
<dbReference type="InterPro" id="IPR020904">
    <property type="entry name" value="Sc_DH/Rdtase_CS"/>
</dbReference>
<dbReference type="AlphaFoldDB" id="A0A1M5AC36"/>
<dbReference type="PRINTS" id="PR00080">
    <property type="entry name" value="SDRFAMILY"/>
</dbReference>
<dbReference type="PROSITE" id="PS00061">
    <property type="entry name" value="ADH_SHORT"/>
    <property type="match status" value="1"/>
</dbReference>
<accession>A0A1M5AC36</accession>
<dbReference type="PANTHER" id="PTHR42760:SF115">
    <property type="entry name" value="3-OXOACYL-[ACYL-CARRIER-PROTEIN] REDUCTASE FABG"/>
    <property type="match status" value="1"/>
</dbReference>
<dbReference type="FunFam" id="3.40.50.720:FF:000084">
    <property type="entry name" value="Short-chain dehydrogenase reductase"/>
    <property type="match status" value="1"/>
</dbReference>
<dbReference type="Pfam" id="PF13561">
    <property type="entry name" value="adh_short_C2"/>
    <property type="match status" value="1"/>
</dbReference>
<name>A0A1M5AC36_9CLOT</name>
<keyword evidence="2" id="KW-0560">Oxidoreductase</keyword>
<organism evidence="3 4">
    <name type="scientific">Lactonifactor longoviformis DSM 17459</name>
    <dbReference type="NCBI Taxonomy" id="1122155"/>
    <lineage>
        <taxon>Bacteria</taxon>
        <taxon>Bacillati</taxon>
        <taxon>Bacillota</taxon>
        <taxon>Clostridia</taxon>
        <taxon>Eubacteriales</taxon>
        <taxon>Clostridiaceae</taxon>
        <taxon>Lactonifactor</taxon>
    </lineage>
</organism>
<reference evidence="3 4" key="1">
    <citation type="submission" date="2016-11" db="EMBL/GenBank/DDBJ databases">
        <authorList>
            <person name="Jaros S."/>
            <person name="Januszkiewicz K."/>
            <person name="Wedrychowicz H."/>
        </authorList>
    </citation>
    <scope>NUCLEOTIDE SEQUENCE [LARGE SCALE GENOMIC DNA]</scope>
    <source>
        <strain evidence="3 4">DSM 17459</strain>
    </source>
</reference>
<keyword evidence="4" id="KW-1185">Reference proteome</keyword>
<protein>
    <submittedName>
        <fullName evidence="3">NAD(P)-dependent dehydrogenase, short-chain alcohol dehydrogenase family</fullName>
    </submittedName>
</protein>
<evidence type="ECO:0000256" key="1">
    <source>
        <dbReference type="ARBA" id="ARBA00006484"/>
    </source>
</evidence>
<dbReference type="InterPro" id="IPR036291">
    <property type="entry name" value="NAD(P)-bd_dom_sf"/>
</dbReference>
<sequence length="276" mass="29581">MKPLQIAELRSIYEMLSLKGKTALVTGGAGGIGRSCAAGLAEAGADVVLMDIPQKAQILEENCREIEKRYGVKTGKCMGNVADEADVTRMIRETAELFGRLDIVFSNAGVAGRSDSPSGISLEEWKRVVDINLTGMFLVNRIAANKMKELGNGGSIINTASMSGHIINKGSRKDMSQHMAVYAATKAGVIQFTKSMAVSYVEDGIRCNSISPGMILSGLHDDMDMAPLEEFVRDAVPMNRFASLNEIMGIVVFLASELSSYATGSDFLIDGGVTIW</sequence>
<dbReference type="PANTHER" id="PTHR42760">
    <property type="entry name" value="SHORT-CHAIN DEHYDROGENASES/REDUCTASES FAMILY MEMBER"/>
    <property type="match status" value="1"/>
</dbReference>
<dbReference type="OrthoDB" id="9803333at2"/>
<dbReference type="PRINTS" id="PR00081">
    <property type="entry name" value="GDHRDH"/>
</dbReference>
<dbReference type="GO" id="GO:0008206">
    <property type="term" value="P:bile acid metabolic process"/>
    <property type="evidence" value="ECO:0007669"/>
    <property type="project" value="UniProtKB-ARBA"/>
</dbReference>
<dbReference type="EMBL" id="FQVI01000019">
    <property type="protein sequence ID" value="SHF27833.1"/>
    <property type="molecule type" value="Genomic_DNA"/>
</dbReference>